<proteinExistence type="predicted"/>
<dbReference type="Proteomes" id="UP000188268">
    <property type="component" value="Unassembled WGS sequence"/>
</dbReference>
<protein>
    <submittedName>
        <fullName evidence="2">Uncharacterized protein</fullName>
    </submittedName>
</protein>
<evidence type="ECO:0000313" key="2">
    <source>
        <dbReference type="EMBL" id="OMO83263.1"/>
    </source>
</evidence>
<evidence type="ECO:0000313" key="3">
    <source>
        <dbReference type="Proteomes" id="UP000188268"/>
    </source>
</evidence>
<sequence>MAGQEQKPYSRVTRKGERRLSWRREPAFASACGCQHHH</sequence>
<evidence type="ECO:0000256" key="1">
    <source>
        <dbReference type="SAM" id="MobiDB-lite"/>
    </source>
</evidence>
<accession>A0A1R3IL26</accession>
<name>A0A1R3IL26_COCAP</name>
<reference evidence="2 3" key="1">
    <citation type="submission" date="2013-09" db="EMBL/GenBank/DDBJ databases">
        <title>Corchorus capsularis genome sequencing.</title>
        <authorList>
            <person name="Alam M."/>
            <person name="Haque M.S."/>
            <person name="Islam M.S."/>
            <person name="Emdad E.M."/>
            <person name="Islam M.M."/>
            <person name="Ahmed B."/>
            <person name="Halim A."/>
            <person name="Hossen Q.M.M."/>
            <person name="Hossain M.Z."/>
            <person name="Ahmed R."/>
            <person name="Khan M.M."/>
            <person name="Islam R."/>
            <person name="Rashid M.M."/>
            <person name="Khan S.A."/>
            <person name="Rahman M.S."/>
            <person name="Alam M."/>
        </authorList>
    </citation>
    <scope>NUCLEOTIDE SEQUENCE [LARGE SCALE GENOMIC DNA]</scope>
    <source>
        <strain evidence="3">cv. CVL-1</strain>
        <tissue evidence="2">Whole seedling</tissue>
    </source>
</reference>
<dbReference type="AlphaFoldDB" id="A0A1R3IL26"/>
<gene>
    <name evidence="2" type="ORF">CCACVL1_11478</name>
</gene>
<keyword evidence="3" id="KW-1185">Reference proteome</keyword>
<comment type="caution">
    <text evidence="2">The sequence shown here is derived from an EMBL/GenBank/DDBJ whole genome shotgun (WGS) entry which is preliminary data.</text>
</comment>
<feature type="region of interest" description="Disordered" evidence="1">
    <location>
        <begin position="1"/>
        <end position="22"/>
    </location>
</feature>
<organism evidence="2 3">
    <name type="scientific">Corchorus capsularis</name>
    <name type="common">Jute</name>
    <dbReference type="NCBI Taxonomy" id="210143"/>
    <lineage>
        <taxon>Eukaryota</taxon>
        <taxon>Viridiplantae</taxon>
        <taxon>Streptophyta</taxon>
        <taxon>Embryophyta</taxon>
        <taxon>Tracheophyta</taxon>
        <taxon>Spermatophyta</taxon>
        <taxon>Magnoliopsida</taxon>
        <taxon>eudicotyledons</taxon>
        <taxon>Gunneridae</taxon>
        <taxon>Pentapetalae</taxon>
        <taxon>rosids</taxon>
        <taxon>malvids</taxon>
        <taxon>Malvales</taxon>
        <taxon>Malvaceae</taxon>
        <taxon>Grewioideae</taxon>
        <taxon>Apeibeae</taxon>
        <taxon>Corchorus</taxon>
    </lineage>
</organism>
<dbReference type="EMBL" id="AWWV01009895">
    <property type="protein sequence ID" value="OMO83263.1"/>
    <property type="molecule type" value="Genomic_DNA"/>
</dbReference>
<dbReference type="Gramene" id="OMO83263">
    <property type="protein sequence ID" value="OMO83263"/>
    <property type="gene ID" value="CCACVL1_11478"/>
</dbReference>